<evidence type="ECO:0000313" key="2">
    <source>
        <dbReference type="Proteomes" id="UP000031668"/>
    </source>
</evidence>
<accession>A0A0C2N443</accession>
<organism evidence="1 2">
    <name type="scientific">Thelohanellus kitauei</name>
    <name type="common">Myxosporean</name>
    <dbReference type="NCBI Taxonomy" id="669202"/>
    <lineage>
        <taxon>Eukaryota</taxon>
        <taxon>Metazoa</taxon>
        <taxon>Cnidaria</taxon>
        <taxon>Myxozoa</taxon>
        <taxon>Myxosporea</taxon>
        <taxon>Bivalvulida</taxon>
        <taxon>Platysporina</taxon>
        <taxon>Myxobolidae</taxon>
        <taxon>Thelohanellus</taxon>
    </lineage>
</organism>
<protein>
    <submittedName>
        <fullName evidence="1">Uncharacterized protein</fullName>
    </submittedName>
</protein>
<sequence length="216" mass="25060">MSTCSYRRNTSAGSYRLYYVEKNGYGTQGGFCITHIMELINTRNMLKRNEITKWRDGTDVIRLLIFRDGQTVFLGIDVKVMVGEAETFELVEKTLDYEDFLFERLYKKSYTTSTFNHSTVSRSIPQISETLLESSTTMPPLIYSKFSQNVYDAAALHQDTSEFFAIVALVVHVFILKLKIGISLNTLDSPLRFPKQYNLYFQHFTGCYRRYSALYI</sequence>
<reference evidence="1 2" key="1">
    <citation type="journal article" date="2014" name="Genome Biol. Evol.">
        <title>The genome of the myxosporean Thelohanellus kitauei shows adaptations to nutrient acquisition within its fish host.</title>
        <authorList>
            <person name="Yang Y."/>
            <person name="Xiong J."/>
            <person name="Zhou Z."/>
            <person name="Huo F."/>
            <person name="Miao W."/>
            <person name="Ran C."/>
            <person name="Liu Y."/>
            <person name="Zhang J."/>
            <person name="Feng J."/>
            <person name="Wang M."/>
            <person name="Wang M."/>
            <person name="Wang L."/>
            <person name="Yao B."/>
        </authorList>
    </citation>
    <scope>NUCLEOTIDE SEQUENCE [LARGE SCALE GENOMIC DNA]</scope>
    <source>
        <strain evidence="1">Wuqing</strain>
    </source>
</reference>
<dbReference type="EMBL" id="JWZT01000418">
    <property type="protein sequence ID" value="KII74446.1"/>
    <property type="molecule type" value="Genomic_DNA"/>
</dbReference>
<gene>
    <name evidence="1" type="ORF">RF11_14124</name>
</gene>
<dbReference type="AlphaFoldDB" id="A0A0C2N443"/>
<proteinExistence type="predicted"/>
<evidence type="ECO:0000313" key="1">
    <source>
        <dbReference type="EMBL" id="KII74446.1"/>
    </source>
</evidence>
<comment type="caution">
    <text evidence="1">The sequence shown here is derived from an EMBL/GenBank/DDBJ whole genome shotgun (WGS) entry which is preliminary data.</text>
</comment>
<name>A0A0C2N443_THEKT</name>
<dbReference type="Proteomes" id="UP000031668">
    <property type="component" value="Unassembled WGS sequence"/>
</dbReference>
<keyword evidence="2" id="KW-1185">Reference proteome</keyword>